<evidence type="ECO:0000256" key="1">
    <source>
        <dbReference type="SAM" id="Phobius"/>
    </source>
</evidence>
<dbReference type="InterPro" id="IPR023616">
    <property type="entry name" value="Cyt_c_oxase-like_su1_dom"/>
</dbReference>
<dbReference type="GO" id="GO:0016020">
    <property type="term" value="C:membrane"/>
    <property type="evidence" value="ECO:0007669"/>
    <property type="project" value="InterPro"/>
</dbReference>
<evidence type="ECO:0000259" key="2">
    <source>
        <dbReference type="PROSITE" id="PS50855"/>
    </source>
</evidence>
<keyword evidence="1" id="KW-0812">Transmembrane</keyword>
<dbReference type="GO" id="GO:0015990">
    <property type="term" value="P:electron transport coupled proton transport"/>
    <property type="evidence" value="ECO:0007669"/>
    <property type="project" value="TreeGrafter"/>
</dbReference>
<dbReference type="AlphaFoldDB" id="A0A075HQK4"/>
<feature type="transmembrane region" description="Helical" evidence="1">
    <location>
        <begin position="340"/>
        <end position="360"/>
    </location>
</feature>
<dbReference type="PANTHER" id="PTHR10422">
    <property type="entry name" value="CYTOCHROME C OXIDASE SUBUNIT 1"/>
    <property type="match status" value="1"/>
</dbReference>
<dbReference type="SUPFAM" id="SSF81442">
    <property type="entry name" value="Cytochrome c oxidase subunit I-like"/>
    <property type="match status" value="1"/>
</dbReference>
<dbReference type="Pfam" id="PF00115">
    <property type="entry name" value="COX1"/>
    <property type="match status" value="1"/>
</dbReference>
<protein>
    <submittedName>
        <fullName evidence="3">Cytochrome c oxidase subunit I (CoxA)</fullName>
        <ecNumber evidence="3">1.9.3.1</ecNumber>
    </submittedName>
</protein>
<proteinExistence type="predicted"/>
<dbReference type="Gene3D" id="1.20.210.10">
    <property type="entry name" value="Cytochrome c oxidase-like, subunit I domain"/>
    <property type="match status" value="1"/>
</dbReference>
<feature type="transmembrane region" description="Helical" evidence="1">
    <location>
        <begin position="109"/>
        <end position="132"/>
    </location>
</feature>
<dbReference type="GO" id="GO:0009060">
    <property type="term" value="P:aerobic respiration"/>
    <property type="evidence" value="ECO:0007669"/>
    <property type="project" value="InterPro"/>
</dbReference>
<keyword evidence="3" id="KW-0560">Oxidoreductase</keyword>
<name>A0A075HQK4_9ARCH</name>
<dbReference type="GO" id="GO:0004129">
    <property type="term" value="F:cytochrome-c oxidase activity"/>
    <property type="evidence" value="ECO:0007669"/>
    <property type="project" value="InterPro"/>
</dbReference>
<dbReference type="PROSITE" id="PS50855">
    <property type="entry name" value="COX1"/>
    <property type="match status" value="1"/>
</dbReference>
<dbReference type="InterPro" id="IPR000883">
    <property type="entry name" value="Cyt_C_Oxase_1"/>
</dbReference>
<organism evidence="3">
    <name type="scientific">uncultured marine thaumarchaeote KM3_78_E10</name>
    <dbReference type="NCBI Taxonomy" id="1456292"/>
    <lineage>
        <taxon>Archaea</taxon>
        <taxon>Nitrososphaerota</taxon>
        <taxon>environmental samples</taxon>
    </lineage>
</organism>
<feature type="transmembrane region" description="Helical" evidence="1">
    <location>
        <begin position="412"/>
        <end position="437"/>
    </location>
</feature>
<dbReference type="GO" id="GO:0016491">
    <property type="term" value="F:oxidoreductase activity"/>
    <property type="evidence" value="ECO:0007669"/>
    <property type="project" value="UniProtKB-KW"/>
</dbReference>
<keyword evidence="1" id="KW-0472">Membrane</keyword>
<dbReference type="GO" id="GO:0022904">
    <property type="term" value="P:respiratory electron transport chain"/>
    <property type="evidence" value="ECO:0007669"/>
    <property type="project" value="TreeGrafter"/>
</dbReference>
<dbReference type="PANTHER" id="PTHR10422:SF18">
    <property type="entry name" value="CYTOCHROME C OXIDASE SUBUNIT 1"/>
    <property type="match status" value="1"/>
</dbReference>
<keyword evidence="1" id="KW-1133">Transmembrane helix</keyword>
<sequence>MKMVLELKKARPVWQIMFSTHHTDVGLMYLIFSILAMFIGGAMAIALRVELFAPGVQLIEDSMSYNRLFTIHGTTMIFLFLLPSAAAIGNYLVPIMVRYKDMAYPKLNAIAFWMIPPAAALVWLGMADFGWYANPPYSVISSPAPAAEMWIFGLKVLGVSSILGSINFVVTILKCKHPDLSLGKVPLLAWSFLSSSIIVLAAMPTFAAALLMLLTDRLGATGFFNPAMGGDPIAYQHLFWFTFHPEVYVLVIPAIGMMYEIIPRFSRRPIFSHGSGVFAFVMLSLVAFASWAHHMYATGMTFTEKTVFMIGTLAAVPASAMHVFNFLATMWNGRIKFATPMMWAVGGIALFFAAGAGGVVNSAMPLDFITHDSYWVVGHFHLFVFGTIAFGTIGMFYYIFPYVTGRMYNEKWGVVHFILAFVGACITFFTQHILGLFGMPRRIYDYPEIDSWVSMNALISVGAMIILVGMTIFLVNMIYSAAKGKPANLHDPFGLGGKYYYPYEQRNPHHGGGGY</sequence>
<gene>
    <name evidence="3" type="primary">coxA</name>
</gene>
<feature type="domain" description="Cytochrome oxidase subunit I profile" evidence="2">
    <location>
        <begin position="8"/>
        <end position="515"/>
    </location>
</feature>
<dbReference type="GO" id="GO:0020037">
    <property type="term" value="F:heme binding"/>
    <property type="evidence" value="ECO:0007669"/>
    <property type="project" value="InterPro"/>
</dbReference>
<feature type="transmembrane region" description="Helical" evidence="1">
    <location>
        <begin position="234"/>
        <end position="258"/>
    </location>
</feature>
<feature type="transmembrane region" description="Helical" evidence="1">
    <location>
        <begin position="152"/>
        <end position="173"/>
    </location>
</feature>
<feature type="transmembrane region" description="Helical" evidence="1">
    <location>
        <begin position="270"/>
        <end position="292"/>
    </location>
</feature>
<feature type="transmembrane region" description="Helical" evidence="1">
    <location>
        <begin position="69"/>
        <end position="97"/>
    </location>
</feature>
<dbReference type="EMBL" id="KF901089">
    <property type="protein sequence ID" value="AIF17705.1"/>
    <property type="molecule type" value="Genomic_DNA"/>
</dbReference>
<feature type="transmembrane region" description="Helical" evidence="1">
    <location>
        <begin position="380"/>
        <end position="400"/>
    </location>
</feature>
<accession>A0A075HQK4</accession>
<dbReference type="InterPro" id="IPR036927">
    <property type="entry name" value="Cyt_c_oxase-like_su1_sf"/>
</dbReference>
<dbReference type="PRINTS" id="PR01165">
    <property type="entry name" value="CYCOXIDASEI"/>
</dbReference>
<feature type="transmembrane region" description="Helical" evidence="1">
    <location>
        <begin position="457"/>
        <end position="479"/>
    </location>
</feature>
<evidence type="ECO:0000313" key="3">
    <source>
        <dbReference type="EMBL" id="AIF17705.1"/>
    </source>
</evidence>
<feature type="transmembrane region" description="Helical" evidence="1">
    <location>
        <begin position="185"/>
        <end position="214"/>
    </location>
</feature>
<feature type="transmembrane region" description="Helical" evidence="1">
    <location>
        <begin position="307"/>
        <end position="328"/>
    </location>
</feature>
<reference evidence="3" key="1">
    <citation type="journal article" date="2014" name="Genome Biol. Evol.">
        <title>Pangenome evidence for extensive interdomain horizontal transfer affecting lineage core and shell genes in uncultured planktonic thaumarchaeota and euryarchaeota.</title>
        <authorList>
            <person name="Deschamps P."/>
            <person name="Zivanovic Y."/>
            <person name="Moreira D."/>
            <person name="Rodriguez-Valera F."/>
            <person name="Lopez-Garcia P."/>
        </authorList>
    </citation>
    <scope>NUCLEOTIDE SEQUENCE</scope>
</reference>
<feature type="transmembrane region" description="Helical" evidence="1">
    <location>
        <begin position="27"/>
        <end position="49"/>
    </location>
</feature>
<dbReference type="EC" id="1.9.3.1" evidence="3"/>